<evidence type="ECO:0000313" key="3">
    <source>
        <dbReference type="Proteomes" id="UP000595221"/>
    </source>
</evidence>
<dbReference type="GO" id="GO:0003677">
    <property type="term" value="F:DNA binding"/>
    <property type="evidence" value="ECO:0007669"/>
    <property type="project" value="InterPro"/>
</dbReference>
<dbReference type="RefSeq" id="WP_198489642.1">
    <property type="nucleotide sequence ID" value="NZ_CP066078.1"/>
</dbReference>
<evidence type="ECO:0000259" key="1">
    <source>
        <dbReference type="Pfam" id="PF12728"/>
    </source>
</evidence>
<evidence type="ECO:0000313" key="2">
    <source>
        <dbReference type="EMBL" id="QQC58567.1"/>
    </source>
</evidence>
<name>A0A7T4MRY9_9MICC</name>
<dbReference type="NCBIfam" id="TIGR01764">
    <property type="entry name" value="excise"/>
    <property type="match status" value="1"/>
</dbReference>
<sequence length="147" mass="16267">MPTTLTPTHLLVDEEQRAAVTHTAEALHRHPLHSVVGFTETGQKVSFDPEVAVLLGQILEALKQHGHVQIGTLPEELTSSTAAQLLGISRPTLLKKAQAKELPSFKVGTHTRFNRDAVLAFKRERERQRKSALEEILDLGEELDAQP</sequence>
<reference evidence="2 3" key="1">
    <citation type="submission" date="2020-12" db="EMBL/GenBank/DDBJ databases">
        <title>FDA dAtabase for Regulatory Grade micrObial Sequences (FDA-ARGOS): Supporting development and validation of Infectious Disease Dx tests.</title>
        <authorList>
            <person name="Sproer C."/>
            <person name="Gronow S."/>
            <person name="Severitt S."/>
            <person name="Schroder I."/>
            <person name="Tallon L."/>
            <person name="Sadzewicz L."/>
            <person name="Zhao X."/>
            <person name="Boylan J."/>
            <person name="Ott S."/>
            <person name="Bowen H."/>
            <person name="Vavikolanu K."/>
            <person name="Mehta A."/>
            <person name="Aluvathingal J."/>
            <person name="Nadendla S."/>
            <person name="Lowell S."/>
            <person name="Myers T."/>
            <person name="Yan Y."/>
            <person name="Sichtig H."/>
        </authorList>
    </citation>
    <scope>NUCLEOTIDE SEQUENCE [LARGE SCALE GENOMIC DNA]</scope>
    <source>
        <strain evidence="2 3">FDAARGOS_1001</strain>
    </source>
</reference>
<proteinExistence type="predicted"/>
<dbReference type="EMBL" id="CP066078">
    <property type="protein sequence ID" value="QQC58567.1"/>
    <property type="molecule type" value="Genomic_DNA"/>
</dbReference>
<dbReference type="InterPro" id="IPR041657">
    <property type="entry name" value="HTH_17"/>
</dbReference>
<feature type="domain" description="Helix-turn-helix" evidence="1">
    <location>
        <begin position="77"/>
        <end position="125"/>
    </location>
</feature>
<dbReference type="Proteomes" id="UP000595221">
    <property type="component" value="Chromosome"/>
</dbReference>
<protein>
    <submittedName>
        <fullName evidence="2">Helix-turn-helix domain-containing protein</fullName>
    </submittedName>
</protein>
<organism evidence="2 3">
    <name type="scientific">Rothia kristinae</name>
    <dbReference type="NCBI Taxonomy" id="37923"/>
    <lineage>
        <taxon>Bacteria</taxon>
        <taxon>Bacillati</taxon>
        <taxon>Actinomycetota</taxon>
        <taxon>Actinomycetes</taxon>
        <taxon>Micrococcales</taxon>
        <taxon>Micrococcaceae</taxon>
        <taxon>Rothia</taxon>
    </lineage>
</organism>
<accession>A0A7T4MRY9</accession>
<gene>
    <name evidence="2" type="ORF">I6H58_06020</name>
</gene>
<dbReference type="AlphaFoldDB" id="A0A7T4MRY9"/>
<dbReference type="Pfam" id="PF12728">
    <property type="entry name" value="HTH_17"/>
    <property type="match status" value="1"/>
</dbReference>
<dbReference type="InterPro" id="IPR010093">
    <property type="entry name" value="SinI_DNA-bd"/>
</dbReference>